<gene>
    <name evidence="1" type="ORF">KC820_09735</name>
</gene>
<accession>A0A941CYJ2</accession>
<evidence type="ECO:0000313" key="2">
    <source>
        <dbReference type="Proteomes" id="UP000675431"/>
    </source>
</evidence>
<proteinExistence type="predicted"/>
<organism evidence="1 2">
    <name type="scientific">Allobacillus saliphilus</name>
    <dbReference type="NCBI Taxonomy" id="2912308"/>
    <lineage>
        <taxon>Bacteria</taxon>
        <taxon>Bacillati</taxon>
        <taxon>Bacillota</taxon>
        <taxon>Bacilli</taxon>
        <taxon>Bacillales</taxon>
        <taxon>Bacillaceae</taxon>
        <taxon>Allobacillus</taxon>
    </lineage>
</organism>
<dbReference type="AlphaFoldDB" id="A0A941CYJ2"/>
<dbReference type="RefSeq" id="WP_212370585.1">
    <property type="nucleotide sequence ID" value="NZ_JAGSIE010000029.1"/>
</dbReference>
<reference evidence="1 2" key="1">
    <citation type="submission" date="2021-04" db="EMBL/GenBank/DDBJ databases">
        <title>Allobacillus sp. nov. SKP8-2 isolated from shrimp paste.</title>
        <authorList>
            <person name="Tanasupawat S."/>
            <person name="Yiamsombat S."/>
            <person name="Kanchanasin P."/>
            <person name="Kuncharoen N."/>
        </authorList>
    </citation>
    <scope>NUCLEOTIDE SEQUENCE [LARGE SCALE GENOMIC DNA]</scope>
    <source>
        <strain evidence="1 2">SKP8-2</strain>
    </source>
</reference>
<dbReference type="Proteomes" id="UP000675431">
    <property type="component" value="Unassembled WGS sequence"/>
</dbReference>
<keyword evidence="2" id="KW-1185">Reference proteome</keyword>
<evidence type="ECO:0008006" key="3">
    <source>
        <dbReference type="Google" id="ProtNLM"/>
    </source>
</evidence>
<name>A0A941CYJ2_9BACI</name>
<protein>
    <recommendedName>
        <fullName evidence="3">YtxH domain-containing protein</fullName>
    </recommendedName>
</protein>
<sequence length="86" mass="10053">MEKWKKGMLVGAALGLFVSLIDRQEREKVKNYSKNMGNEIRQVYSQPSTAISQLRTKLNDVTRGTDRVIQQLNQLESFFNKYDNRK</sequence>
<comment type="caution">
    <text evidence="1">The sequence shown here is derived from an EMBL/GenBank/DDBJ whole genome shotgun (WGS) entry which is preliminary data.</text>
</comment>
<evidence type="ECO:0000313" key="1">
    <source>
        <dbReference type="EMBL" id="MBR7554430.1"/>
    </source>
</evidence>
<dbReference type="EMBL" id="JAGSIE010000029">
    <property type="protein sequence ID" value="MBR7554430.1"/>
    <property type="molecule type" value="Genomic_DNA"/>
</dbReference>